<dbReference type="GO" id="GO:0102965">
    <property type="term" value="F:alcohol-forming long-chain fatty acyl-CoA reductase activity"/>
    <property type="evidence" value="ECO:0007669"/>
    <property type="project" value="UniProtKB-EC"/>
</dbReference>
<dbReference type="InterPro" id="IPR026055">
    <property type="entry name" value="FAR"/>
</dbReference>
<proteinExistence type="inferred from homology"/>
<dbReference type="Pfam" id="PF07993">
    <property type="entry name" value="NAD_binding_4"/>
    <property type="match status" value="1"/>
</dbReference>
<dbReference type="SUPFAM" id="SSF51735">
    <property type="entry name" value="NAD(P)-binding Rossmann-fold domains"/>
    <property type="match status" value="1"/>
</dbReference>
<keyword evidence="3 4" id="KW-0443">Lipid metabolism</keyword>
<dbReference type="GO" id="GO:0080019">
    <property type="term" value="F:alcohol-forming very long-chain fatty acyl-CoA reductase activity"/>
    <property type="evidence" value="ECO:0007669"/>
    <property type="project" value="InterPro"/>
</dbReference>
<name>A0A6L2PSE7_COPFO</name>
<feature type="transmembrane region" description="Helical" evidence="4">
    <location>
        <begin position="405"/>
        <end position="425"/>
    </location>
</feature>
<dbReference type="InterPro" id="IPR033640">
    <property type="entry name" value="FAR_C"/>
</dbReference>
<evidence type="ECO:0000256" key="2">
    <source>
        <dbReference type="ARBA" id="ARBA00022516"/>
    </source>
</evidence>
<dbReference type="OrthoDB" id="429813at2759"/>
<keyword evidence="4" id="KW-0812">Transmembrane</keyword>
<keyword evidence="4" id="KW-0560">Oxidoreductase</keyword>
<dbReference type="EC" id="1.2.1.84" evidence="4"/>
<feature type="domain" description="Fatty acyl-CoA reductase C-terminal" evidence="5">
    <location>
        <begin position="292"/>
        <end position="384"/>
    </location>
</feature>
<accession>A0A6L2PSE7</accession>
<protein>
    <recommendedName>
        <fullName evidence="4">Fatty acyl-CoA reductase</fullName>
        <ecNumber evidence="4">1.2.1.84</ecNumber>
    </recommendedName>
</protein>
<evidence type="ECO:0000256" key="4">
    <source>
        <dbReference type="RuleBase" id="RU363097"/>
    </source>
</evidence>
<dbReference type="PANTHER" id="PTHR11011:SF60">
    <property type="entry name" value="FATTY ACYL-COA REDUCTASE-RELATED"/>
    <property type="match status" value="1"/>
</dbReference>
<dbReference type="AlphaFoldDB" id="A0A6L2PSE7"/>
<dbReference type="Pfam" id="PF03015">
    <property type="entry name" value="Sterile"/>
    <property type="match status" value="1"/>
</dbReference>
<keyword evidence="4" id="KW-0472">Membrane</keyword>
<gene>
    <name evidence="7" type="ORF">Cfor_05549</name>
</gene>
<dbReference type="Proteomes" id="UP000502823">
    <property type="component" value="Unassembled WGS sequence"/>
</dbReference>
<feature type="domain" description="Thioester reductase (TE)" evidence="6">
    <location>
        <begin position="87"/>
        <end position="216"/>
    </location>
</feature>
<dbReference type="InParanoid" id="A0A6L2PSE7"/>
<comment type="function">
    <text evidence="4">Catalyzes the reduction of fatty acyl-CoA to fatty alcohols.</text>
</comment>
<dbReference type="InterPro" id="IPR036291">
    <property type="entry name" value="NAD(P)-bd_dom_sf"/>
</dbReference>
<evidence type="ECO:0000256" key="3">
    <source>
        <dbReference type="ARBA" id="ARBA00023098"/>
    </source>
</evidence>
<keyword evidence="2 4" id="KW-0444">Lipid biosynthesis</keyword>
<comment type="caution">
    <text evidence="7">The sequence shown here is derived from an EMBL/GenBank/DDBJ whole genome shotgun (WGS) entry which is preliminary data.</text>
</comment>
<comment type="similarity">
    <text evidence="1 4">Belongs to the fatty acyl-CoA reductase family.</text>
</comment>
<dbReference type="GO" id="GO:0005777">
    <property type="term" value="C:peroxisome"/>
    <property type="evidence" value="ECO:0007669"/>
    <property type="project" value="TreeGrafter"/>
</dbReference>
<sequence length="429" mass="49299">MRSLESNSRDEGILEVRKIVGDSTAPKAFSKRPNNVAKCQWANHHAVHAGDDAILNEISIWYPAPAYCIMMNTPFGGNLTMFKLSLYSNCHLQEIDEKFYSYPFTHRNLCTVVDGVNDTMLEAITPHLLDKWPNTYAFTKAIAEDSVRDEGVGLPIGVFRPSIVVGTRNEPVSGWIDNLYGPTGVFVGAGTGFIKTIHVDGMKTANIVPVDMTVNALIVSAWEVAKKPRAKSAEEIPVYNYVSSVQKPLTWDQFMDIGSRHGIQVPSMRSMWYYSLTLNKRRSVHLVYLLFLHFIPATILDGIALLLGKRPKLLKIYKKINKFCDVISYFSTRDWKFTNKNVQELWQKLDEEDRKLFDFNIDDLDWDKYFYTYVRGIRLYLLKDDLSTIPQARARYKRLRWIHEGVKFLTAILVLRLLWTIQSLLSQQK</sequence>
<dbReference type="EMBL" id="BLKM01000468">
    <property type="protein sequence ID" value="GFG34092.1"/>
    <property type="molecule type" value="Genomic_DNA"/>
</dbReference>
<dbReference type="CDD" id="cd09071">
    <property type="entry name" value="FAR_C"/>
    <property type="match status" value="1"/>
</dbReference>
<reference evidence="8" key="1">
    <citation type="submission" date="2020-01" db="EMBL/GenBank/DDBJ databases">
        <title>Draft genome sequence of the Termite Coptotermes fromosanus.</title>
        <authorList>
            <person name="Itakura S."/>
            <person name="Yosikawa Y."/>
            <person name="Umezawa K."/>
        </authorList>
    </citation>
    <scope>NUCLEOTIDE SEQUENCE [LARGE SCALE GENOMIC DNA]</scope>
</reference>
<evidence type="ECO:0000313" key="7">
    <source>
        <dbReference type="EMBL" id="GFG34092.1"/>
    </source>
</evidence>
<organism evidence="7 8">
    <name type="scientific">Coptotermes formosanus</name>
    <name type="common">Formosan subterranean termite</name>
    <dbReference type="NCBI Taxonomy" id="36987"/>
    <lineage>
        <taxon>Eukaryota</taxon>
        <taxon>Metazoa</taxon>
        <taxon>Ecdysozoa</taxon>
        <taxon>Arthropoda</taxon>
        <taxon>Hexapoda</taxon>
        <taxon>Insecta</taxon>
        <taxon>Pterygota</taxon>
        <taxon>Neoptera</taxon>
        <taxon>Polyneoptera</taxon>
        <taxon>Dictyoptera</taxon>
        <taxon>Blattodea</taxon>
        <taxon>Blattoidea</taxon>
        <taxon>Termitoidae</taxon>
        <taxon>Rhinotermitidae</taxon>
        <taxon>Coptotermes</taxon>
    </lineage>
</organism>
<dbReference type="InterPro" id="IPR013120">
    <property type="entry name" value="FAR_NAD-bd"/>
</dbReference>
<comment type="catalytic activity">
    <reaction evidence="4">
        <text>a long-chain fatty acyl-CoA + 2 NADPH + 2 H(+) = a long-chain primary fatty alcohol + 2 NADP(+) + CoA</text>
        <dbReference type="Rhea" id="RHEA:52716"/>
        <dbReference type="ChEBI" id="CHEBI:15378"/>
        <dbReference type="ChEBI" id="CHEBI:57287"/>
        <dbReference type="ChEBI" id="CHEBI:57783"/>
        <dbReference type="ChEBI" id="CHEBI:58349"/>
        <dbReference type="ChEBI" id="CHEBI:77396"/>
        <dbReference type="ChEBI" id="CHEBI:83139"/>
        <dbReference type="EC" id="1.2.1.84"/>
    </reaction>
</comment>
<evidence type="ECO:0000256" key="1">
    <source>
        <dbReference type="ARBA" id="ARBA00005928"/>
    </source>
</evidence>
<evidence type="ECO:0000259" key="6">
    <source>
        <dbReference type="Pfam" id="PF07993"/>
    </source>
</evidence>
<evidence type="ECO:0000259" key="5">
    <source>
        <dbReference type="Pfam" id="PF03015"/>
    </source>
</evidence>
<keyword evidence="4" id="KW-0521">NADP</keyword>
<feature type="transmembrane region" description="Helical" evidence="4">
    <location>
        <begin position="286"/>
        <end position="308"/>
    </location>
</feature>
<keyword evidence="4" id="KW-1133">Transmembrane helix</keyword>
<dbReference type="GO" id="GO:0035336">
    <property type="term" value="P:long-chain fatty-acyl-CoA metabolic process"/>
    <property type="evidence" value="ECO:0007669"/>
    <property type="project" value="TreeGrafter"/>
</dbReference>
<evidence type="ECO:0000313" key="8">
    <source>
        <dbReference type="Proteomes" id="UP000502823"/>
    </source>
</evidence>
<dbReference type="Gene3D" id="3.40.50.720">
    <property type="entry name" value="NAD(P)-binding Rossmann-like Domain"/>
    <property type="match status" value="1"/>
</dbReference>
<dbReference type="PANTHER" id="PTHR11011">
    <property type="entry name" value="MALE STERILITY PROTEIN 2-RELATED"/>
    <property type="match status" value="1"/>
</dbReference>
<keyword evidence="8" id="KW-1185">Reference proteome</keyword>